<dbReference type="EMBL" id="LAVV01005010">
    <property type="protein sequence ID" value="KNZ61108.1"/>
    <property type="molecule type" value="Genomic_DNA"/>
</dbReference>
<comment type="caution">
    <text evidence="1">The sequence shown here is derived from an EMBL/GenBank/DDBJ whole genome shotgun (WGS) entry which is preliminary data.</text>
</comment>
<sequence length="280" mass="30227">MVIFTGSLWIQEEGAGAAAVVHGFKSGQSLAVVNFLACKTLGIPLPMPQCGSTFTWTRLSEILFKSDPGMWPLIGGQGGSPGTTIESCLCAQDPLGCGQPLSVAAQVGVGLYRLAHGTSFVTMAHVFRISKETADKAPGRFVNAVSKLFCFCAISFPSLEKPEDWCEIMASFERCQGIPWVVGAIDGTHIPIVMPPNNNWKSYINRKSWPSIVLHGGGAGSMHDGHVLWRSLLGQNTGYPSNVNIILPYPLVVKPANQFFNYLQSSSRIVVKQAFGRLKT</sequence>
<dbReference type="VEuPathDB" id="FungiDB:VP01_1450g5"/>
<evidence type="ECO:0000313" key="1">
    <source>
        <dbReference type="EMBL" id="KNZ61108.1"/>
    </source>
</evidence>
<dbReference type="PANTHER" id="PTHR22930:SF85">
    <property type="entry name" value="GH03217P-RELATED"/>
    <property type="match status" value="1"/>
</dbReference>
<evidence type="ECO:0000313" key="2">
    <source>
        <dbReference type="Proteomes" id="UP000037035"/>
    </source>
</evidence>
<keyword evidence="2" id="KW-1185">Reference proteome</keyword>
<dbReference type="AlphaFoldDB" id="A0A0L6VK13"/>
<name>A0A0L6VK13_9BASI</name>
<dbReference type="PANTHER" id="PTHR22930">
    <property type="match status" value="1"/>
</dbReference>
<organism evidence="1 2">
    <name type="scientific">Puccinia sorghi</name>
    <dbReference type="NCBI Taxonomy" id="27349"/>
    <lineage>
        <taxon>Eukaryota</taxon>
        <taxon>Fungi</taxon>
        <taxon>Dikarya</taxon>
        <taxon>Basidiomycota</taxon>
        <taxon>Pucciniomycotina</taxon>
        <taxon>Pucciniomycetes</taxon>
        <taxon>Pucciniales</taxon>
        <taxon>Pucciniaceae</taxon>
        <taxon>Puccinia</taxon>
    </lineage>
</organism>
<evidence type="ECO:0008006" key="3">
    <source>
        <dbReference type="Google" id="ProtNLM"/>
    </source>
</evidence>
<accession>A0A0L6VK13</accession>
<proteinExistence type="predicted"/>
<dbReference type="OrthoDB" id="3233403at2759"/>
<reference evidence="1 2" key="1">
    <citation type="submission" date="2015-08" db="EMBL/GenBank/DDBJ databases">
        <title>Next Generation Sequencing and Analysis of the Genome of Puccinia sorghi L Schw, the Causal Agent of Maize Common Rust.</title>
        <authorList>
            <person name="Rochi L."/>
            <person name="Burguener G."/>
            <person name="Darino M."/>
            <person name="Turjanski A."/>
            <person name="Kreff E."/>
            <person name="Dieguez M.J."/>
            <person name="Sacco F."/>
        </authorList>
    </citation>
    <scope>NUCLEOTIDE SEQUENCE [LARGE SCALE GENOMIC DNA]</scope>
    <source>
        <strain evidence="1 2">RO10H11247</strain>
    </source>
</reference>
<dbReference type="Proteomes" id="UP000037035">
    <property type="component" value="Unassembled WGS sequence"/>
</dbReference>
<dbReference type="InterPro" id="IPR045249">
    <property type="entry name" value="HARBI1-like"/>
</dbReference>
<gene>
    <name evidence="1" type="ORF">VP01_1450g5</name>
</gene>
<protein>
    <recommendedName>
        <fullName evidence="3">DDE Tnp4 domain-containing protein</fullName>
    </recommendedName>
</protein>